<reference evidence="3" key="1">
    <citation type="journal article" date="2020" name="Nat. Genet.">
        <title>Genomic diversifications of five Gossypium allopolyploid species and their impact on cotton improvement.</title>
        <authorList>
            <person name="Chen Z.J."/>
            <person name="Sreedasyam A."/>
            <person name="Ando A."/>
            <person name="Song Q."/>
            <person name="De Santiago L.M."/>
            <person name="Hulse-Kemp A.M."/>
            <person name="Ding M."/>
            <person name="Ye W."/>
            <person name="Kirkbride R.C."/>
            <person name="Jenkins J."/>
            <person name="Plott C."/>
            <person name="Lovell J."/>
            <person name="Lin Y.M."/>
            <person name="Vaughn R."/>
            <person name="Liu B."/>
            <person name="Simpson S."/>
            <person name="Scheffler B.E."/>
            <person name="Wen L."/>
            <person name="Saski C.A."/>
            <person name="Grover C.E."/>
            <person name="Hu G."/>
            <person name="Conover J.L."/>
            <person name="Carlson J.W."/>
            <person name="Shu S."/>
            <person name="Boston L.B."/>
            <person name="Williams M."/>
            <person name="Peterson D.G."/>
            <person name="McGee K."/>
            <person name="Jones D.C."/>
            <person name="Wendel J.F."/>
            <person name="Stelly D.M."/>
            <person name="Grimwood J."/>
            <person name="Schmutz J."/>
        </authorList>
    </citation>
    <scope>NUCLEOTIDE SEQUENCE [LARGE SCALE GENOMIC DNA]</scope>
    <source>
        <strain evidence="3">cv. 3-79</strain>
    </source>
</reference>
<feature type="chain" id="PRO_5023912330" evidence="1">
    <location>
        <begin position="24"/>
        <end position="45"/>
    </location>
</feature>
<keyword evidence="1" id="KW-0732">Signal</keyword>
<protein>
    <submittedName>
        <fullName evidence="2">Uncharacterized protein</fullName>
    </submittedName>
</protein>
<dbReference type="EMBL" id="CM018219">
    <property type="protein sequence ID" value="KAB2032668.1"/>
    <property type="molecule type" value="Genomic_DNA"/>
</dbReference>
<sequence length="45" mass="5370">MLLSFVSLFCRFIFFSLPPFSSLIIPEYYHLFCEFCHLDCILFAV</sequence>
<feature type="signal peptide" evidence="1">
    <location>
        <begin position="1"/>
        <end position="23"/>
    </location>
</feature>
<proteinExistence type="predicted"/>
<accession>A0A5J5RMW0</accession>
<dbReference type="Proteomes" id="UP000327439">
    <property type="component" value="Chromosome D05"/>
</dbReference>
<evidence type="ECO:0000313" key="3">
    <source>
        <dbReference type="Proteomes" id="UP000327439"/>
    </source>
</evidence>
<organism evidence="2 3">
    <name type="scientific">Gossypium barbadense</name>
    <name type="common">Sea Island cotton</name>
    <name type="synonym">Hibiscus barbadensis</name>
    <dbReference type="NCBI Taxonomy" id="3634"/>
    <lineage>
        <taxon>Eukaryota</taxon>
        <taxon>Viridiplantae</taxon>
        <taxon>Streptophyta</taxon>
        <taxon>Embryophyta</taxon>
        <taxon>Tracheophyta</taxon>
        <taxon>Spermatophyta</taxon>
        <taxon>Magnoliopsida</taxon>
        <taxon>eudicotyledons</taxon>
        <taxon>Gunneridae</taxon>
        <taxon>Pentapetalae</taxon>
        <taxon>rosids</taxon>
        <taxon>malvids</taxon>
        <taxon>Malvales</taxon>
        <taxon>Malvaceae</taxon>
        <taxon>Malvoideae</taxon>
        <taxon>Gossypium</taxon>
    </lineage>
</organism>
<evidence type="ECO:0000313" key="2">
    <source>
        <dbReference type="EMBL" id="KAB2032668.1"/>
    </source>
</evidence>
<gene>
    <name evidence="2" type="ORF">ES319_D05G391300v1</name>
</gene>
<keyword evidence="3" id="KW-1185">Reference proteome</keyword>
<name>A0A5J5RMW0_GOSBA</name>
<evidence type="ECO:0000256" key="1">
    <source>
        <dbReference type="SAM" id="SignalP"/>
    </source>
</evidence>
<dbReference type="AlphaFoldDB" id="A0A5J5RMW0"/>